<evidence type="ECO:0000259" key="7">
    <source>
        <dbReference type="PROSITE" id="PS50199"/>
    </source>
</evidence>
<keyword evidence="2 4" id="KW-0863">Zinc-finger</keyword>
<dbReference type="OrthoDB" id="515401at2759"/>
<evidence type="ECO:0000313" key="8">
    <source>
        <dbReference type="EMBL" id="OAO13833.1"/>
    </source>
</evidence>
<dbReference type="PROSITE" id="PS00344">
    <property type="entry name" value="GATA_ZN_FINGER_1"/>
    <property type="match status" value="1"/>
</dbReference>
<feature type="domain" description="RanBP2-type" evidence="7">
    <location>
        <begin position="232"/>
        <end position="262"/>
    </location>
</feature>
<sequence length="436" mass="47819">MDVDSSFLPTTVSQDDDAYQPEGPSALRSLSLGSTFPLSLSRFSGQPDPVSFSPLPSIRFEDFSASFPSDEPPSSQFCFHPSCEELSPTQRKPSLPFPVEDYASLYSPHEDFLSSFPSSSKESNDSPSFSLLPRGVIRDLPTAPKSETIADLDKKYPLSLFPIDPSQHFSEENPVCPVISASVDSVGSVGSTGSVGSAGSGSSACSVLSLDSACSDSADDADERHTKKRAPRSRKRWKCSNCHYLNSIKAKKCLNCGSASPLLSADPEPSTHHTHAVEPPTFPDPSTTAPLSEDTEVGLGYRLRDFPYAYIPGNPFQDGSEAATKLYMLNNHKTEPRVCAHCGTTNTTKWRRFPTPWRFLLCNACGLQFSKNAGSNLSHTISPLEECQGEYCTRARAQGINIKRRLFNRRLRLCYYCNRLRRQSLGLSTSKVELVM</sequence>
<dbReference type="InterPro" id="IPR013088">
    <property type="entry name" value="Znf_NHR/GATA"/>
</dbReference>
<dbReference type="Gene3D" id="3.30.50.10">
    <property type="entry name" value="Erythroid Transcription Factor GATA-1, subunit A"/>
    <property type="match status" value="1"/>
</dbReference>
<evidence type="ECO:0000259" key="6">
    <source>
        <dbReference type="PROSITE" id="PS50114"/>
    </source>
</evidence>
<name>A0A196S9Y2_BLAHN</name>
<dbReference type="CDD" id="cd00202">
    <property type="entry name" value="ZnF_GATA"/>
    <property type="match status" value="1"/>
</dbReference>
<feature type="region of interest" description="Disordered" evidence="5">
    <location>
        <begin position="264"/>
        <end position="291"/>
    </location>
</feature>
<keyword evidence="1" id="KW-0479">Metal-binding</keyword>
<evidence type="ECO:0000256" key="2">
    <source>
        <dbReference type="ARBA" id="ARBA00022771"/>
    </source>
</evidence>
<keyword evidence="9" id="KW-1185">Reference proteome</keyword>
<dbReference type="InterPro" id="IPR001876">
    <property type="entry name" value="Znf_RanBP2"/>
</dbReference>
<dbReference type="PROSITE" id="PS01358">
    <property type="entry name" value="ZF_RANBP2_1"/>
    <property type="match status" value="1"/>
</dbReference>
<evidence type="ECO:0000256" key="3">
    <source>
        <dbReference type="ARBA" id="ARBA00022833"/>
    </source>
</evidence>
<dbReference type="GO" id="GO:0006355">
    <property type="term" value="P:regulation of DNA-templated transcription"/>
    <property type="evidence" value="ECO:0007669"/>
    <property type="project" value="InterPro"/>
</dbReference>
<evidence type="ECO:0000256" key="1">
    <source>
        <dbReference type="ARBA" id="ARBA00022723"/>
    </source>
</evidence>
<dbReference type="PROSITE" id="PS50114">
    <property type="entry name" value="GATA_ZN_FINGER_2"/>
    <property type="match status" value="1"/>
</dbReference>
<gene>
    <name evidence="8" type="ORF">AV274_4508</name>
</gene>
<dbReference type="SUPFAM" id="SSF57716">
    <property type="entry name" value="Glucocorticoid receptor-like (DNA-binding domain)"/>
    <property type="match status" value="1"/>
</dbReference>
<keyword evidence="3" id="KW-0862">Zinc</keyword>
<feature type="domain" description="GATA-type" evidence="6">
    <location>
        <begin position="333"/>
        <end position="367"/>
    </location>
</feature>
<dbReference type="GO" id="GO:0008270">
    <property type="term" value="F:zinc ion binding"/>
    <property type="evidence" value="ECO:0007669"/>
    <property type="project" value="UniProtKB-KW"/>
</dbReference>
<evidence type="ECO:0000256" key="5">
    <source>
        <dbReference type="SAM" id="MobiDB-lite"/>
    </source>
</evidence>
<comment type="caution">
    <text evidence="8">The sequence shown here is derived from an EMBL/GenBank/DDBJ whole genome shotgun (WGS) entry which is preliminary data.</text>
</comment>
<dbReference type="Pfam" id="PF00320">
    <property type="entry name" value="GATA"/>
    <property type="match status" value="1"/>
</dbReference>
<dbReference type="Proteomes" id="UP000078348">
    <property type="component" value="Unassembled WGS sequence"/>
</dbReference>
<dbReference type="InterPro" id="IPR000679">
    <property type="entry name" value="Znf_GATA"/>
</dbReference>
<dbReference type="PROSITE" id="PS50199">
    <property type="entry name" value="ZF_RANBP2_2"/>
    <property type="match status" value="1"/>
</dbReference>
<organism evidence="8 9">
    <name type="scientific">Blastocystis sp. subtype 1 (strain ATCC 50177 / NandII)</name>
    <dbReference type="NCBI Taxonomy" id="478820"/>
    <lineage>
        <taxon>Eukaryota</taxon>
        <taxon>Sar</taxon>
        <taxon>Stramenopiles</taxon>
        <taxon>Bigyra</taxon>
        <taxon>Opalozoa</taxon>
        <taxon>Opalinata</taxon>
        <taxon>Blastocystidae</taxon>
        <taxon>Blastocystis</taxon>
    </lineage>
</organism>
<evidence type="ECO:0000256" key="4">
    <source>
        <dbReference type="PROSITE-ProRule" id="PRU00322"/>
    </source>
</evidence>
<accession>A0A196S9Y2</accession>
<feature type="region of interest" description="Disordered" evidence="5">
    <location>
        <begin position="1"/>
        <end position="26"/>
    </location>
</feature>
<dbReference type="GO" id="GO:0043565">
    <property type="term" value="F:sequence-specific DNA binding"/>
    <property type="evidence" value="ECO:0007669"/>
    <property type="project" value="InterPro"/>
</dbReference>
<proteinExistence type="predicted"/>
<dbReference type="AlphaFoldDB" id="A0A196S9Y2"/>
<evidence type="ECO:0000313" key="9">
    <source>
        <dbReference type="Proteomes" id="UP000078348"/>
    </source>
</evidence>
<reference evidence="8 9" key="1">
    <citation type="submission" date="2016-05" db="EMBL/GenBank/DDBJ databases">
        <title>Nuclear genome of Blastocystis sp. subtype 1 NandII.</title>
        <authorList>
            <person name="Gentekaki E."/>
            <person name="Curtis B."/>
            <person name="Stairs C."/>
            <person name="Eme L."/>
            <person name="Herman E."/>
            <person name="Klimes V."/>
            <person name="Arias M.C."/>
            <person name="Elias M."/>
            <person name="Hilliou F."/>
            <person name="Klute M."/>
            <person name="Malik S.-B."/>
            <person name="Pightling A."/>
            <person name="Rachubinski R."/>
            <person name="Salas D."/>
            <person name="Schlacht A."/>
            <person name="Suga H."/>
            <person name="Archibald J."/>
            <person name="Ball S.G."/>
            <person name="Clark G."/>
            <person name="Dacks J."/>
            <person name="Van Der Giezen M."/>
            <person name="Tsaousis A."/>
            <person name="Roger A."/>
        </authorList>
    </citation>
    <scope>NUCLEOTIDE SEQUENCE [LARGE SCALE GENOMIC DNA]</scope>
    <source>
        <strain evidence="9">ATCC 50177 / NandII</strain>
    </source>
</reference>
<feature type="region of interest" description="Disordered" evidence="5">
    <location>
        <begin position="63"/>
        <end position="95"/>
    </location>
</feature>
<dbReference type="SMART" id="SM00401">
    <property type="entry name" value="ZnF_GATA"/>
    <property type="match status" value="1"/>
</dbReference>
<dbReference type="EMBL" id="LXWW01000320">
    <property type="protein sequence ID" value="OAO13833.1"/>
    <property type="molecule type" value="Genomic_DNA"/>
</dbReference>
<protein>
    <submittedName>
        <fullName evidence="8">Uncharacterized protein</fullName>
    </submittedName>
</protein>